<dbReference type="Gene3D" id="3.40.50.200">
    <property type="entry name" value="Peptidase S8/S53 domain"/>
    <property type="match status" value="1"/>
</dbReference>
<dbReference type="PROSITE" id="PS51892">
    <property type="entry name" value="SUBTILASE"/>
    <property type="match status" value="1"/>
</dbReference>
<organism evidence="7 8">
    <name type="scientific">Monoraphidium neglectum</name>
    <dbReference type="NCBI Taxonomy" id="145388"/>
    <lineage>
        <taxon>Eukaryota</taxon>
        <taxon>Viridiplantae</taxon>
        <taxon>Chlorophyta</taxon>
        <taxon>core chlorophytes</taxon>
        <taxon>Chlorophyceae</taxon>
        <taxon>CS clade</taxon>
        <taxon>Sphaeropleales</taxon>
        <taxon>Selenastraceae</taxon>
        <taxon>Monoraphidium</taxon>
    </lineage>
</organism>
<evidence type="ECO:0000256" key="5">
    <source>
        <dbReference type="PROSITE-ProRule" id="PRU01240"/>
    </source>
</evidence>
<dbReference type="InterPro" id="IPR036852">
    <property type="entry name" value="Peptidase_S8/S53_dom_sf"/>
</dbReference>
<dbReference type="Pfam" id="PF00082">
    <property type="entry name" value="Peptidase_S8"/>
    <property type="match status" value="1"/>
</dbReference>
<feature type="domain" description="Peptidase S8/S53" evidence="6">
    <location>
        <begin position="58"/>
        <end position="314"/>
    </location>
</feature>
<evidence type="ECO:0000256" key="2">
    <source>
        <dbReference type="ARBA" id="ARBA00022670"/>
    </source>
</evidence>
<dbReference type="InterPro" id="IPR050131">
    <property type="entry name" value="Peptidase_S8_subtilisin-like"/>
</dbReference>
<dbReference type="PRINTS" id="PR00723">
    <property type="entry name" value="SUBTILISIN"/>
</dbReference>
<name>A0A0D2MYQ0_9CHLO</name>
<keyword evidence="3 5" id="KW-0378">Hydrolase</keyword>
<evidence type="ECO:0000256" key="4">
    <source>
        <dbReference type="ARBA" id="ARBA00022825"/>
    </source>
</evidence>
<dbReference type="OrthoDB" id="10256524at2759"/>
<dbReference type="PANTHER" id="PTHR43806">
    <property type="entry name" value="PEPTIDASE S8"/>
    <property type="match status" value="1"/>
</dbReference>
<keyword evidence="8" id="KW-1185">Reference proteome</keyword>
<dbReference type="GO" id="GO:0004252">
    <property type="term" value="F:serine-type endopeptidase activity"/>
    <property type="evidence" value="ECO:0007669"/>
    <property type="project" value="UniProtKB-UniRule"/>
</dbReference>
<dbReference type="Proteomes" id="UP000054498">
    <property type="component" value="Unassembled WGS sequence"/>
</dbReference>
<dbReference type="EC" id="3.4.21.-" evidence="7"/>
<accession>A0A0D2MYQ0</accession>
<evidence type="ECO:0000259" key="6">
    <source>
        <dbReference type="Pfam" id="PF00082"/>
    </source>
</evidence>
<dbReference type="InterPro" id="IPR015500">
    <property type="entry name" value="Peptidase_S8_subtilisin-rel"/>
</dbReference>
<dbReference type="InterPro" id="IPR000209">
    <property type="entry name" value="Peptidase_S8/S53_dom"/>
</dbReference>
<feature type="active site" description="Charge relay system" evidence="5">
    <location>
        <position position="110"/>
    </location>
</feature>
<evidence type="ECO:0000256" key="1">
    <source>
        <dbReference type="ARBA" id="ARBA00011073"/>
    </source>
</evidence>
<comment type="similarity">
    <text evidence="1 5">Belongs to the peptidase S8 family.</text>
</comment>
<gene>
    <name evidence="7" type="ORF">MNEG_8673</name>
</gene>
<evidence type="ECO:0000256" key="3">
    <source>
        <dbReference type="ARBA" id="ARBA00022801"/>
    </source>
</evidence>
<feature type="active site" description="Charge relay system" evidence="5">
    <location>
        <position position="284"/>
    </location>
</feature>
<dbReference type="KEGG" id="mng:MNEG_8673"/>
<evidence type="ECO:0000313" key="7">
    <source>
        <dbReference type="EMBL" id="KIY99290.1"/>
    </source>
</evidence>
<sequence length="665" mass="68321">MEALPMSIVALPSRAAAEALLTDPLVESVVENGLNRPELVQSLPLIGQPAAAAQGYNGSGCVVALLDTGADYAHPDLGACPYPGAPEPCRVAFARDFTPADDGLTDSSGHGTNVASIIAKVAPGVKILVLDVFKQSTTGDSLAWDADILAAIDWVLKAKADGSYNVCAINLSLGSTSKWFSEVCNDSPYTVAFAAARAAGIVPAAAAGNAALKGRLPTPACTPGAVSVGATYDQDLRARDWRVCGDEIPVENHVTCFSNSAPFLTILAPGAIINAGGWSMAGTSQAVPHVTGSIAVLKSLAPSATSDQVVAALLQGGIPTLDPSAGVTTPRVNLWNSIEALRGILSKQAPESQLDTAAPTCRVQIVSTDGPALTYSKNVTLVIVGSDPSGIDAMCITNAGAKAASAGCTAWEPFAEVKQWRLEEGPFGSRAVGVFLRDTLGNAMLKPALAETELVPVTTVAVSGGAAFTASRAINLSISALGADPATTKMCASLTARTLRACSTWVPFSRTRKFTLGTAQRKQTVRVFFKDPKLDLPPASVDVTYDAQAPKMTSADMRLNATAAGPDSLIIQYVQAAKDAVSGVASYLIVGQEGPAPPAARCSSSPLRKRVMRGAFAQEAGAAGLLTDAVTFVGLKGQSTYSIRICAVDAANNTALGVVLVAKTD</sequence>
<dbReference type="SUPFAM" id="SSF52743">
    <property type="entry name" value="Subtilisin-like"/>
    <property type="match status" value="1"/>
</dbReference>
<feature type="active site" description="Charge relay system" evidence="5">
    <location>
        <position position="67"/>
    </location>
</feature>
<dbReference type="PROSITE" id="PS00138">
    <property type="entry name" value="SUBTILASE_SER"/>
    <property type="match status" value="1"/>
</dbReference>
<reference evidence="7 8" key="1">
    <citation type="journal article" date="2013" name="BMC Genomics">
        <title>Reconstruction of the lipid metabolism for the microalga Monoraphidium neglectum from its genome sequence reveals characteristics suitable for biofuel production.</title>
        <authorList>
            <person name="Bogen C."/>
            <person name="Al-Dilaimi A."/>
            <person name="Albersmeier A."/>
            <person name="Wichmann J."/>
            <person name="Grundmann M."/>
            <person name="Rupp O."/>
            <person name="Lauersen K.J."/>
            <person name="Blifernez-Klassen O."/>
            <person name="Kalinowski J."/>
            <person name="Goesmann A."/>
            <person name="Mussgnug J.H."/>
            <person name="Kruse O."/>
        </authorList>
    </citation>
    <scope>NUCLEOTIDE SEQUENCE [LARGE SCALE GENOMIC DNA]</scope>
    <source>
        <strain evidence="7 8">SAG 48.87</strain>
    </source>
</reference>
<evidence type="ECO:0000313" key="8">
    <source>
        <dbReference type="Proteomes" id="UP000054498"/>
    </source>
</evidence>
<dbReference type="EMBL" id="KK101891">
    <property type="protein sequence ID" value="KIY99290.1"/>
    <property type="molecule type" value="Genomic_DNA"/>
</dbReference>
<dbReference type="GO" id="GO:0006508">
    <property type="term" value="P:proteolysis"/>
    <property type="evidence" value="ECO:0007669"/>
    <property type="project" value="UniProtKB-KW"/>
</dbReference>
<protein>
    <submittedName>
        <fullName evidence="7">Peptidase S8/S53 subtilisin kexin sedolisin</fullName>
        <ecNumber evidence="7">3.4.21.-</ecNumber>
    </submittedName>
</protein>
<dbReference type="RefSeq" id="XP_013898310.1">
    <property type="nucleotide sequence ID" value="XM_014042856.1"/>
</dbReference>
<dbReference type="AlphaFoldDB" id="A0A0D2MYQ0"/>
<dbReference type="GeneID" id="25741548"/>
<proteinExistence type="inferred from homology"/>
<keyword evidence="4 5" id="KW-0720">Serine protease</keyword>
<dbReference type="PANTHER" id="PTHR43806:SF11">
    <property type="entry name" value="CEREVISIN-RELATED"/>
    <property type="match status" value="1"/>
</dbReference>
<dbReference type="STRING" id="145388.A0A0D2MYQ0"/>
<dbReference type="InterPro" id="IPR023828">
    <property type="entry name" value="Peptidase_S8_Ser-AS"/>
</dbReference>
<keyword evidence="2 5" id="KW-0645">Protease</keyword>